<dbReference type="EMBL" id="AOET01000096">
    <property type="protein sequence ID" value="ELW32005.1"/>
    <property type="molecule type" value="Genomic_DNA"/>
</dbReference>
<reference evidence="1 2" key="1">
    <citation type="submission" date="2012-11" db="EMBL/GenBank/DDBJ databases">
        <title>Genomic anatomy of Escherichia coli O157:H7 outbreaks.</title>
        <authorList>
            <person name="Tracy H.T."/>
            <person name="Eppinger M."/>
            <person name="Daugherty S."/>
            <person name="Agrawal S."/>
            <person name="Galens K."/>
            <person name="Tallon L."/>
            <person name="Shefchek K."/>
            <person name="Parankush S."/>
            <person name="Cebula T.A."/>
            <person name="Feng P."/>
            <person name="Soderlund R."/>
            <person name="Mammel M.K."/>
            <person name="DebRoy C."/>
            <person name="Dudley E.G."/>
            <person name="Tarr P.I."/>
            <person name="Fraser-Liggett C."/>
            <person name="Ravel J."/>
        </authorList>
    </citation>
    <scope>NUCLEOTIDE SEQUENCE [LARGE SCALE GENOMIC DNA]</scope>
    <source>
        <strain evidence="1 2">3.4880</strain>
    </source>
</reference>
<proteinExistence type="predicted"/>
<protein>
    <recommendedName>
        <fullName evidence="3">Anti-repressor protein</fullName>
    </recommendedName>
</protein>
<name>A0AAV3I4M6_ECOLX</name>
<accession>A0AAV3I4M6</accession>
<gene>
    <name evidence="1" type="ORF">EC34880_3201</name>
</gene>
<sequence>MKLLRDLDKDGFNVDGPLAELTALINYVTSSQMSMRDLQTHLDYCAEQLRKQTR</sequence>
<comment type="caution">
    <text evidence="1">The sequence shown here is derived from an EMBL/GenBank/DDBJ whole genome shotgun (WGS) entry which is preliminary data.</text>
</comment>
<organism evidence="1 2">
    <name type="scientific">Escherichia coli 3.4880</name>
    <dbReference type="NCBI Taxonomy" id="1051347"/>
    <lineage>
        <taxon>Bacteria</taxon>
        <taxon>Pseudomonadati</taxon>
        <taxon>Pseudomonadota</taxon>
        <taxon>Gammaproteobacteria</taxon>
        <taxon>Enterobacterales</taxon>
        <taxon>Enterobacteriaceae</taxon>
        <taxon>Escherichia</taxon>
    </lineage>
</organism>
<evidence type="ECO:0008006" key="3">
    <source>
        <dbReference type="Google" id="ProtNLM"/>
    </source>
</evidence>
<dbReference type="AlphaFoldDB" id="A0AAV3I4M6"/>
<evidence type="ECO:0000313" key="2">
    <source>
        <dbReference type="Proteomes" id="UP000011584"/>
    </source>
</evidence>
<evidence type="ECO:0000313" key="1">
    <source>
        <dbReference type="EMBL" id="ELW32005.1"/>
    </source>
</evidence>
<dbReference type="Proteomes" id="UP000011584">
    <property type="component" value="Unassembled WGS sequence"/>
</dbReference>